<dbReference type="CDD" id="cd22162">
    <property type="entry name" value="F-box_AtSKIP3-like"/>
    <property type="match status" value="1"/>
</dbReference>
<evidence type="ECO:0000313" key="3">
    <source>
        <dbReference type="Proteomes" id="UP001472677"/>
    </source>
</evidence>
<dbReference type="Gene3D" id="1.20.1280.50">
    <property type="match status" value="1"/>
</dbReference>
<dbReference type="Pfam" id="PF12937">
    <property type="entry name" value="F-box-like"/>
    <property type="match status" value="1"/>
</dbReference>
<organism evidence="2 3">
    <name type="scientific">Hibiscus sabdariffa</name>
    <name type="common">roselle</name>
    <dbReference type="NCBI Taxonomy" id="183260"/>
    <lineage>
        <taxon>Eukaryota</taxon>
        <taxon>Viridiplantae</taxon>
        <taxon>Streptophyta</taxon>
        <taxon>Embryophyta</taxon>
        <taxon>Tracheophyta</taxon>
        <taxon>Spermatophyta</taxon>
        <taxon>Magnoliopsida</taxon>
        <taxon>eudicotyledons</taxon>
        <taxon>Gunneridae</taxon>
        <taxon>Pentapetalae</taxon>
        <taxon>rosids</taxon>
        <taxon>malvids</taxon>
        <taxon>Malvales</taxon>
        <taxon>Malvaceae</taxon>
        <taxon>Malvoideae</taxon>
        <taxon>Hibiscus</taxon>
    </lineage>
</organism>
<reference evidence="2 3" key="1">
    <citation type="journal article" date="2024" name="G3 (Bethesda)">
        <title>Genome assembly of Hibiscus sabdariffa L. provides insights into metabolisms of medicinal natural products.</title>
        <authorList>
            <person name="Kim T."/>
        </authorList>
    </citation>
    <scope>NUCLEOTIDE SEQUENCE [LARGE SCALE GENOMIC DNA]</scope>
    <source>
        <strain evidence="2">TK-2024</strain>
        <tissue evidence="2">Old leaves</tissue>
    </source>
</reference>
<dbReference type="EMBL" id="JBBPBM010000001">
    <property type="protein sequence ID" value="KAK8599716.1"/>
    <property type="molecule type" value="Genomic_DNA"/>
</dbReference>
<evidence type="ECO:0000313" key="2">
    <source>
        <dbReference type="EMBL" id="KAK8599716.1"/>
    </source>
</evidence>
<comment type="caution">
    <text evidence="2">The sequence shown here is derived from an EMBL/GenBank/DDBJ whole genome shotgun (WGS) entry which is preliminary data.</text>
</comment>
<dbReference type="SMART" id="SM00256">
    <property type="entry name" value="FBOX"/>
    <property type="match status" value="1"/>
</dbReference>
<protein>
    <recommendedName>
        <fullName evidence="1">F-box domain-containing protein</fullName>
    </recommendedName>
</protein>
<dbReference type="Pfam" id="PF14299">
    <property type="entry name" value="PP2"/>
    <property type="match status" value="2"/>
</dbReference>
<accession>A0ABR2GB41</accession>
<sequence length="292" mass="32919">MDFTRILPEECLSLIISLTSPADACRSAVVSPSLRSVADSDAVWEKFLPCDYDFIVSSSLLSLVKKDLYFHLSSHPILIHNSTMCFQLEKGTGKKCYTLGARALSIAYEESPYKWTWTSLPESRFALTLFDDLNNDRSTKLILMSRIPSGLGCNDRFPEVAELLIEWWLEVKGRIETGILSTNTNYAAYLVYKLKAVDGIAFKQRLVGLSVNVDGVASREVRRVSLYPRDESRHVRERGDGWIEAEMGEFYNGSGDDGTVEFVLKQSDSGYPVRGLIVEGIELRPKDVRQWP</sequence>
<dbReference type="SUPFAM" id="SSF81383">
    <property type="entry name" value="F-box domain"/>
    <property type="match status" value="1"/>
</dbReference>
<name>A0ABR2GB41_9ROSI</name>
<keyword evidence="3" id="KW-1185">Reference proteome</keyword>
<proteinExistence type="predicted"/>
<feature type="domain" description="F-box" evidence="1">
    <location>
        <begin position="7"/>
        <end position="47"/>
    </location>
</feature>
<dbReference type="InterPro" id="IPR001810">
    <property type="entry name" value="F-box_dom"/>
</dbReference>
<dbReference type="PANTHER" id="PTHR32278">
    <property type="entry name" value="F-BOX DOMAIN-CONTAINING PROTEIN"/>
    <property type="match status" value="1"/>
</dbReference>
<evidence type="ECO:0000259" key="1">
    <source>
        <dbReference type="SMART" id="SM00256"/>
    </source>
</evidence>
<dbReference type="PANTHER" id="PTHR32278:SF135">
    <property type="entry name" value="F-BOX PROTEIN PP2-B12"/>
    <property type="match status" value="1"/>
</dbReference>
<dbReference type="Proteomes" id="UP001472677">
    <property type="component" value="Unassembled WGS sequence"/>
</dbReference>
<gene>
    <name evidence="2" type="ORF">V6N12_049590</name>
</gene>
<dbReference type="InterPro" id="IPR025886">
    <property type="entry name" value="PP2-like"/>
</dbReference>
<dbReference type="InterPro" id="IPR036047">
    <property type="entry name" value="F-box-like_dom_sf"/>
</dbReference>